<dbReference type="RefSeq" id="WP_075357321.1">
    <property type="nucleotide sequence ID" value="NZ_MSRG01000009.1"/>
</dbReference>
<evidence type="ECO:0000313" key="3">
    <source>
        <dbReference type="EMBL" id="OTP75374.1"/>
    </source>
</evidence>
<gene>
    <name evidence="3" type="ORF">PAMC26577_13195</name>
</gene>
<accession>A0A242MW81</accession>
<dbReference type="EMBL" id="NBTZ01000050">
    <property type="protein sequence ID" value="OTP75374.1"/>
    <property type="molecule type" value="Genomic_DNA"/>
</dbReference>
<dbReference type="AlphaFoldDB" id="A0A242MW81"/>
<evidence type="ECO:0000259" key="2">
    <source>
        <dbReference type="Pfam" id="PF18818"/>
    </source>
</evidence>
<proteinExistence type="predicted"/>
<feature type="domain" description="N-terminal" evidence="1">
    <location>
        <begin position="4"/>
        <end position="121"/>
    </location>
</feature>
<feature type="domain" description="Polyvalent protein metallopeptidase" evidence="2">
    <location>
        <begin position="144"/>
        <end position="268"/>
    </location>
</feature>
<dbReference type="Pfam" id="PF18818">
    <property type="entry name" value="MPTase-PolyVal"/>
    <property type="match status" value="1"/>
</dbReference>
<dbReference type="InterPro" id="IPR041459">
    <property type="entry name" value="MPTase-PolyVal"/>
</dbReference>
<sequence length="295" mass="32599">MTFDIKQQVTDRIIAAIENGATKKGQLWVNAGGSAMPMNYRTKRPYNGVNVLLLWLEAEARGIERQEWMTYKQANEIGGQVRKGAKGCPIVYFKMLEKDAPTEDGSAETKRIPMARSFTVFNVADIDGLPAAEELPGGFEPHSTAEHIMRASGAEIIETGTKAFYQPATDAVHLPDRARFANQENFYHVAVHELTHWTGGEKRLNRDFSKRFGDEAYAFEELVAELGSAFMLSRIGLTSSELQYHASYIEGWLKVLKGDKSAIFTAASRASAAYQYLLDSAGLNAAEDADYAQAA</sequence>
<dbReference type="PIRSF" id="PIRSF037112">
    <property type="entry name" value="Antirestriction_ArdC"/>
    <property type="match status" value="1"/>
</dbReference>
<dbReference type="Proteomes" id="UP000195221">
    <property type="component" value="Unassembled WGS sequence"/>
</dbReference>
<evidence type="ECO:0000259" key="1">
    <source>
        <dbReference type="Pfam" id="PF08401"/>
    </source>
</evidence>
<dbReference type="InterPro" id="IPR013610">
    <property type="entry name" value="ArdC_N"/>
</dbReference>
<comment type="caution">
    <text evidence="3">The sequence shown here is derived from an EMBL/GenBank/DDBJ whole genome shotgun (WGS) entry which is preliminary data.</text>
</comment>
<reference evidence="3 4" key="1">
    <citation type="submission" date="2017-03" db="EMBL/GenBank/DDBJ databases">
        <title>Genome analysis of strain PAMC 26577.</title>
        <authorList>
            <person name="Oh H.-M."/>
            <person name="Yang J.-A."/>
        </authorList>
    </citation>
    <scope>NUCLEOTIDE SEQUENCE [LARGE SCALE GENOMIC DNA]</scope>
    <source>
        <strain evidence="3 4">PAMC 26577</strain>
    </source>
</reference>
<dbReference type="GO" id="GO:0003697">
    <property type="term" value="F:single-stranded DNA binding"/>
    <property type="evidence" value="ECO:0007669"/>
    <property type="project" value="InterPro"/>
</dbReference>
<organism evidence="3 4">
    <name type="scientific">Caballeronia sordidicola</name>
    <name type="common">Burkholderia sordidicola</name>
    <dbReference type="NCBI Taxonomy" id="196367"/>
    <lineage>
        <taxon>Bacteria</taxon>
        <taxon>Pseudomonadati</taxon>
        <taxon>Pseudomonadota</taxon>
        <taxon>Betaproteobacteria</taxon>
        <taxon>Burkholderiales</taxon>
        <taxon>Burkholderiaceae</taxon>
        <taxon>Caballeronia</taxon>
    </lineage>
</organism>
<evidence type="ECO:0000313" key="4">
    <source>
        <dbReference type="Proteomes" id="UP000195221"/>
    </source>
</evidence>
<name>A0A242MW81_CABSO</name>
<dbReference type="Pfam" id="PF08401">
    <property type="entry name" value="ArdcN"/>
    <property type="match status" value="1"/>
</dbReference>
<dbReference type="InterPro" id="IPR017113">
    <property type="entry name" value="Antirestriction_ArdC"/>
</dbReference>
<protein>
    <submittedName>
        <fullName evidence="3">Antirestriction protein</fullName>
    </submittedName>
</protein>